<keyword evidence="2" id="KW-1185">Reference proteome</keyword>
<gene>
    <name evidence="1" type="ORF">B0I31_105641</name>
</gene>
<comment type="caution">
    <text evidence="1">The sequence shown here is derived from an EMBL/GenBank/DDBJ whole genome shotgun (WGS) entry which is preliminary data.</text>
</comment>
<dbReference type="Proteomes" id="UP000241118">
    <property type="component" value="Unassembled WGS sequence"/>
</dbReference>
<dbReference type="AlphaFoldDB" id="A0A2P8IB20"/>
<organism evidence="1 2">
    <name type="scientific">Saccharothrix carnea</name>
    <dbReference type="NCBI Taxonomy" id="1280637"/>
    <lineage>
        <taxon>Bacteria</taxon>
        <taxon>Bacillati</taxon>
        <taxon>Actinomycetota</taxon>
        <taxon>Actinomycetes</taxon>
        <taxon>Pseudonocardiales</taxon>
        <taxon>Pseudonocardiaceae</taxon>
        <taxon>Saccharothrix</taxon>
    </lineage>
</organism>
<sequence length="304" mass="33222">MDDLGAVPLLVSRDIQERIASSARAADLFFGAEQTRVRDYYSRTGDPRLALVMGESAAALARRLDVVGSTSLSALHLFLCEMCLAAGASADNLARAGAHLDRAREQAERATGGTLVPRILLNWYWLTSIVAKASGDDAAYAVLLTEGLADKWIARHAEPADYIPVVRQQVMARQELRGHLALLAQAVHYKDQRPLDYYRSVKRVMEFLTNQGHHAAARNLHYEFVRSFAAIGPRRTLIAKISFTKNLAHLAALEGNVAVAKKLVGATLQSATQAGLVGQVRQLTLLREAITQSDVRGALVTFRL</sequence>
<evidence type="ECO:0000313" key="2">
    <source>
        <dbReference type="Proteomes" id="UP000241118"/>
    </source>
</evidence>
<dbReference type="RefSeq" id="WP_106616495.1">
    <property type="nucleotide sequence ID" value="NZ_PYAX01000005.1"/>
</dbReference>
<protein>
    <submittedName>
        <fullName evidence="1">Uncharacterized protein</fullName>
    </submittedName>
</protein>
<accession>A0A2P8IB20</accession>
<proteinExistence type="predicted"/>
<reference evidence="1 2" key="1">
    <citation type="submission" date="2018-03" db="EMBL/GenBank/DDBJ databases">
        <title>Genomic Encyclopedia of Type Strains, Phase III (KMG-III): the genomes of soil and plant-associated and newly described type strains.</title>
        <authorList>
            <person name="Whitman W."/>
        </authorList>
    </citation>
    <scope>NUCLEOTIDE SEQUENCE [LARGE SCALE GENOMIC DNA]</scope>
    <source>
        <strain evidence="1 2">CGMCC 4.7097</strain>
    </source>
</reference>
<name>A0A2P8IB20_SACCR</name>
<evidence type="ECO:0000313" key="1">
    <source>
        <dbReference type="EMBL" id="PSL55669.1"/>
    </source>
</evidence>
<dbReference type="EMBL" id="PYAX01000005">
    <property type="protein sequence ID" value="PSL55669.1"/>
    <property type="molecule type" value="Genomic_DNA"/>
</dbReference>